<dbReference type="EMBL" id="JACHJO010000004">
    <property type="protein sequence ID" value="MBB6119567.1"/>
    <property type="molecule type" value="Genomic_DNA"/>
</dbReference>
<protein>
    <submittedName>
        <fullName evidence="3">DNA-binding MarR family transcriptional regulator</fullName>
    </submittedName>
</protein>
<sequence>MTTLPPDGPRRSDDTSNLGWALAVVLRRWQELAEAELSDVPHGSRGFHVLGACADEEAPTQAALAARLLIDRSVMTYLLDDLEEAGLVRRRVDPGDRRVRRVCATERGREFLADLRGRVARVEERVLSSLDAQARELFRAAAGRAAAAVQRAEPELDPCAAVRDVAGDAPGARRGRSTGP</sequence>
<dbReference type="Pfam" id="PF12802">
    <property type="entry name" value="MarR_2"/>
    <property type="match status" value="1"/>
</dbReference>
<keyword evidence="3" id="KW-0238">DNA-binding</keyword>
<dbReference type="GO" id="GO:0003677">
    <property type="term" value="F:DNA binding"/>
    <property type="evidence" value="ECO:0007669"/>
    <property type="project" value="UniProtKB-KW"/>
</dbReference>
<reference evidence="3 4" key="1">
    <citation type="submission" date="2020-08" db="EMBL/GenBank/DDBJ databases">
        <title>Genomic Encyclopedia of Type Strains, Phase III (KMG-III): the genomes of soil and plant-associated and newly described type strains.</title>
        <authorList>
            <person name="Whitman W."/>
        </authorList>
    </citation>
    <scope>NUCLEOTIDE SEQUENCE [LARGE SCALE GENOMIC DNA]</scope>
    <source>
        <strain evidence="3 4">CECT 8712</strain>
    </source>
</reference>
<name>A0A841ILF7_9ACTN</name>
<dbReference type="Gene3D" id="1.10.10.10">
    <property type="entry name" value="Winged helix-like DNA-binding domain superfamily/Winged helix DNA-binding domain"/>
    <property type="match status" value="1"/>
</dbReference>
<keyword evidence="4" id="KW-1185">Reference proteome</keyword>
<comment type="caution">
    <text evidence="3">The sequence shown here is derived from an EMBL/GenBank/DDBJ whole genome shotgun (WGS) entry which is preliminary data.</text>
</comment>
<dbReference type="PRINTS" id="PR00598">
    <property type="entry name" value="HTHMARR"/>
</dbReference>
<dbReference type="AlphaFoldDB" id="A0A841ILF7"/>
<dbReference type="RefSeq" id="WP_184289668.1">
    <property type="nucleotide sequence ID" value="NZ_JACHJO010000004.1"/>
</dbReference>
<evidence type="ECO:0000256" key="1">
    <source>
        <dbReference type="SAM" id="MobiDB-lite"/>
    </source>
</evidence>
<dbReference type="PANTHER" id="PTHR33164:SF43">
    <property type="entry name" value="HTH-TYPE TRANSCRIPTIONAL REPRESSOR YETL"/>
    <property type="match status" value="1"/>
</dbReference>
<evidence type="ECO:0000313" key="4">
    <source>
        <dbReference type="Proteomes" id="UP000536604"/>
    </source>
</evidence>
<dbReference type="SUPFAM" id="SSF46785">
    <property type="entry name" value="Winged helix' DNA-binding domain"/>
    <property type="match status" value="1"/>
</dbReference>
<dbReference type="GO" id="GO:0003700">
    <property type="term" value="F:DNA-binding transcription factor activity"/>
    <property type="evidence" value="ECO:0007669"/>
    <property type="project" value="InterPro"/>
</dbReference>
<dbReference type="PROSITE" id="PS50995">
    <property type="entry name" value="HTH_MARR_2"/>
    <property type="match status" value="1"/>
</dbReference>
<evidence type="ECO:0000313" key="3">
    <source>
        <dbReference type="EMBL" id="MBB6119567.1"/>
    </source>
</evidence>
<dbReference type="InterPro" id="IPR039422">
    <property type="entry name" value="MarR/SlyA-like"/>
</dbReference>
<dbReference type="InterPro" id="IPR036388">
    <property type="entry name" value="WH-like_DNA-bd_sf"/>
</dbReference>
<dbReference type="Proteomes" id="UP000536604">
    <property type="component" value="Unassembled WGS sequence"/>
</dbReference>
<organism evidence="3 4">
    <name type="scientific">Nocardiopsis algeriensis</name>
    <dbReference type="NCBI Taxonomy" id="1478215"/>
    <lineage>
        <taxon>Bacteria</taxon>
        <taxon>Bacillati</taxon>
        <taxon>Actinomycetota</taxon>
        <taxon>Actinomycetes</taxon>
        <taxon>Streptosporangiales</taxon>
        <taxon>Nocardiopsidaceae</taxon>
        <taxon>Nocardiopsis</taxon>
    </lineage>
</organism>
<dbReference type="GO" id="GO:0006950">
    <property type="term" value="P:response to stress"/>
    <property type="evidence" value="ECO:0007669"/>
    <property type="project" value="TreeGrafter"/>
</dbReference>
<dbReference type="PANTHER" id="PTHR33164">
    <property type="entry name" value="TRANSCRIPTIONAL REGULATOR, MARR FAMILY"/>
    <property type="match status" value="1"/>
</dbReference>
<accession>A0A841ILF7</accession>
<dbReference type="InterPro" id="IPR036390">
    <property type="entry name" value="WH_DNA-bd_sf"/>
</dbReference>
<evidence type="ECO:0000259" key="2">
    <source>
        <dbReference type="PROSITE" id="PS50995"/>
    </source>
</evidence>
<dbReference type="SMART" id="SM00347">
    <property type="entry name" value="HTH_MARR"/>
    <property type="match status" value="1"/>
</dbReference>
<feature type="domain" description="HTH marR-type" evidence="2">
    <location>
        <begin position="15"/>
        <end position="147"/>
    </location>
</feature>
<dbReference type="InterPro" id="IPR000835">
    <property type="entry name" value="HTH_MarR-typ"/>
</dbReference>
<proteinExistence type="predicted"/>
<feature type="region of interest" description="Disordered" evidence="1">
    <location>
        <begin position="160"/>
        <end position="180"/>
    </location>
</feature>
<gene>
    <name evidence="3" type="ORF">FHS13_001516</name>
</gene>